<dbReference type="Proteomes" id="UP000250140">
    <property type="component" value="Unassembled WGS sequence"/>
</dbReference>
<evidence type="ECO:0000256" key="1">
    <source>
        <dbReference type="SAM" id="MobiDB-lite"/>
    </source>
</evidence>
<evidence type="ECO:0000313" key="3">
    <source>
        <dbReference type="Proteomes" id="UP000250140"/>
    </source>
</evidence>
<protein>
    <submittedName>
        <fullName evidence="2">Uncharacterized protein</fullName>
    </submittedName>
</protein>
<organism evidence="2 3">
    <name type="scientific">Glonium stellatum</name>
    <dbReference type="NCBI Taxonomy" id="574774"/>
    <lineage>
        <taxon>Eukaryota</taxon>
        <taxon>Fungi</taxon>
        <taxon>Dikarya</taxon>
        <taxon>Ascomycota</taxon>
        <taxon>Pezizomycotina</taxon>
        <taxon>Dothideomycetes</taxon>
        <taxon>Pleosporomycetidae</taxon>
        <taxon>Gloniales</taxon>
        <taxon>Gloniaceae</taxon>
        <taxon>Glonium</taxon>
    </lineage>
</organism>
<gene>
    <name evidence="2" type="ORF">AOQ84DRAFT_416137</name>
</gene>
<keyword evidence="3" id="KW-1185">Reference proteome</keyword>
<feature type="compositionally biased region" description="Low complexity" evidence="1">
    <location>
        <begin position="75"/>
        <end position="87"/>
    </location>
</feature>
<name>A0A8E2ETS2_9PEZI</name>
<dbReference type="AlphaFoldDB" id="A0A8E2ETS2"/>
<feature type="region of interest" description="Disordered" evidence="1">
    <location>
        <begin position="67"/>
        <end position="87"/>
    </location>
</feature>
<dbReference type="EMBL" id="KV750491">
    <property type="protein sequence ID" value="OCL04500.1"/>
    <property type="molecule type" value="Genomic_DNA"/>
</dbReference>
<proteinExistence type="predicted"/>
<evidence type="ECO:0000313" key="2">
    <source>
        <dbReference type="EMBL" id="OCL04500.1"/>
    </source>
</evidence>
<sequence>MSYKSERHLLPAHQETRVLSDHADDLLGSFYTKNLPGRGSIAVSSSQPHAIDDIPSFRTAPLANDSLATSQNNISPHSSSPTSDVTSSGTYYTAPSFRLSSLDLAKFGFGSGPGTSRQRAVDVMPQVGEASDVSNKYLSKETEFRRLLASKSLIASTDQELNRSGRGQHAEFAEEDEVRLLNLGNIGTLLTARVDKVRCRRIVLVRKMMRCNTKWPLSRAIEEVNRLHRLRHPHIV</sequence>
<accession>A0A8E2ETS2</accession>
<reference evidence="2 3" key="1">
    <citation type="journal article" date="2016" name="Nat. Commun.">
        <title>Ectomycorrhizal ecology is imprinted in the genome of the dominant symbiotic fungus Cenococcum geophilum.</title>
        <authorList>
            <consortium name="DOE Joint Genome Institute"/>
            <person name="Peter M."/>
            <person name="Kohler A."/>
            <person name="Ohm R.A."/>
            <person name="Kuo A."/>
            <person name="Krutzmann J."/>
            <person name="Morin E."/>
            <person name="Arend M."/>
            <person name="Barry K.W."/>
            <person name="Binder M."/>
            <person name="Choi C."/>
            <person name="Clum A."/>
            <person name="Copeland A."/>
            <person name="Grisel N."/>
            <person name="Haridas S."/>
            <person name="Kipfer T."/>
            <person name="LaButti K."/>
            <person name="Lindquist E."/>
            <person name="Lipzen A."/>
            <person name="Maire R."/>
            <person name="Meier B."/>
            <person name="Mihaltcheva S."/>
            <person name="Molinier V."/>
            <person name="Murat C."/>
            <person name="Poggeler S."/>
            <person name="Quandt C.A."/>
            <person name="Sperisen C."/>
            <person name="Tritt A."/>
            <person name="Tisserant E."/>
            <person name="Crous P.W."/>
            <person name="Henrissat B."/>
            <person name="Nehls U."/>
            <person name="Egli S."/>
            <person name="Spatafora J.W."/>
            <person name="Grigoriev I.V."/>
            <person name="Martin F.M."/>
        </authorList>
    </citation>
    <scope>NUCLEOTIDE SEQUENCE [LARGE SCALE GENOMIC DNA]</scope>
    <source>
        <strain evidence="2 3">CBS 207.34</strain>
    </source>
</reference>